<evidence type="ECO:0000256" key="2">
    <source>
        <dbReference type="ARBA" id="ARBA00022679"/>
    </source>
</evidence>
<dbReference type="InterPro" id="IPR002298">
    <property type="entry name" value="DNA_polymerase_A"/>
</dbReference>
<dbReference type="PANTHER" id="PTHR10133">
    <property type="entry name" value="DNA POLYMERASE I"/>
    <property type="match status" value="1"/>
</dbReference>
<dbReference type="Gene3D" id="3.30.70.370">
    <property type="match status" value="1"/>
</dbReference>
<sequence>MTVLTFDLETENHIQHKRKASPFDKRNYIVEAGWSFNGGERHSVRFEEWHREEIMVDALNSLKKGDVINGFNIKFDLLWIWEQPALQNALKRGVTIYDGQYAEYLLGGHTQDVQMVSMNDVAEKYGGGCKIDAVKELWEEGYLTSEVPADLLHDYLCGDGKDIIGDVHNTWLIMCGQVKRMNAEHPPEFKRMFKFRMDGLLATCEMEYNGIKIDREAGEALREKQYNALMAANKELEEFIPELPPELVFNWNSNTHKSCLIFGGVVKYMKWLPHTDENGNIIYSQKKVEYPLFDGQAVPTSMCIKAGAYYVREVPEGQGFQHNGKWYKTQDRYKGGKRAGQGKTKQVSVPDTDKPKGAQQPHYFEFKGYVKPNPKWQGEQTDAYDNPMYSTGAEIIEALGKRGLPFTNALARATKIGKDLGTYYWQEDKKGKRKGMLTLLGDDDIIHHSIHHVSTVTSRLSSREPNMQNIPRGGTSEVKQMFTSRFKNGKVAEIDYSQLEVVIQGVLSNDPQLCQDLRDRVDFHCKRLAAKLGEGYDEVKHKAKVLEIEEYVMGRTNAKSFSFQRAYGAGAATISEDTGMPRSEVDALIEAEEKLYPMVIEFDKQLERHINTSRIPTANKLFINGVAFTQGEGHWDSPTGTRYIWREGSTPEFMHKHGKYTGFSPTERKNYPVQGFGGEVVQTMLGILFRHMLEQDRYGGRVLLVNTVHDCVWLDGESDVIKQVAMKTQEILESVPEVFNAAYPDTLNITVPFPCETEIGDNMFDMKVVH</sequence>
<reference evidence="10" key="1">
    <citation type="submission" date="2017-06" db="EMBL/GenBank/DDBJ databases">
        <title>Complete genome sequence of Alteromonas virus vB_AspP-H4/4.</title>
        <authorList>
            <person name="Kallies R."/>
        </authorList>
    </citation>
    <scope>NUCLEOTIDE SEQUENCE [LARGE SCALE GENOMIC DNA]</scope>
</reference>
<dbReference type="InterPro" id="IPR001098">
    <property type="entry name" value="DNA-dir_DNA_pol_A_palm_dom"/>
</dbReference>
<keyword evidence="4" id="KW-0239">DNA-directed DNA polymerase</keyword>
<dbReference type="SUPFAM" id="SSF56672">
    <property type="entry name" value="DNA/RNA polymerases"/>
    <property type="match status" value="1"/>
</dbReference>
<dbReference type="GO" id="GO:0003677">
    <property type="term" value="F:DNA binding"/>
    <property type="evidence" value="ECO:0007669"/>
    <property type="project" value="InterPro"/>
</dbReference>
<dbReference type="SMART" id="SM00482">
    <property type="entry name" value="POLAc"/>
    <property type="match status" value="1"/>
</dbReference>
<dbReference type="Pfam" id="PF00476">
    <property type="entry name" value="DNA_pol_A"/>
    <property type="match status" value="1"/>
</dbReference>
<evidence type="ECO:0000313" key="9">
    <source>
        <dbReference type="EMBL" id="ASL24404.1"/>
    </source>
</evidence>
<name>A0A220YL97_9CAUD</name>
<dbReference type="Gene3D" id="1.10.150.20">
    <property type="entry name" value="5' to 3' exonuclease, C-terminal subdomain"/>
    <property type="match status" value="1"/>
</dbReference>
<dbReference type="GO" id="GO:0039693">
    <property type="term" value="P:viral DNA genome replication"/>
    <property type="evidence" value="ECO:0007669"/>
    <property type="project" value="UniProtKB-KW"/>
</dbReference>
<proteinExistence type="predicted"/>
<dbReference type="GO" id="GO:0006302">
    <property type="term" value="P:double-strand break repair"/>
    <property type="evidence" value="ECO:0007669"/>
    <property type="project" value="TreeGrafter"/>
</dbReference>
<evidence type="ECO:0000256" key="1">
    <source>
        <dbReference type="ARBA" id="ARBA00012417"/>
    </source>
</evidence>
<evidence type="ECO:0000256" key="5">
    <source>
        <dbReference type="ARBA" id="ARBA00023109"/>
    </source>
</evidence>
<dbReference type="GO" id="GO:0003887">
    <property type="term" value="F:DNA-directed DNA polymerase activity"/>
    <property type="evidence" value="ECO:0007669"/>
    <property type="project" value="UniProtKB-KW"/>
</dbReference>
<comment type="catalytic activity">
    <reaction evidence="6">
        <text>DNA(n) + a 2'-deoxyribonucleoside 5'-triphosphate = DNA(n+1) + diphosphate</text>
        <dbReference type="Rhea" id="RHEA:22508"/>
        <dbReference type="Rhea" id="RHEA-COMP:17339"/>
        <dbReference type="Rhea" id="RHEA-COMP:17340"/>
        <dbReference type="ChEBI" id="CHEBI:33019"/>
        <dbReference type="ChEBI" id="CHEBI:61560"/>
        <dbReference type="ChEBI" id="CHEBI:173112"/>
        <dbReference type="EC" id="2.7.7.7"/>
    </reaction>
</comment>
<dbReference type="GO" id="GO:0006261">
    <property type="term" value="P:DNA-templated DNA replication"/>
    <property type="evidence" value="ECO:0007669"/>
    <property type="project" value="InterPro"/>
</dbReference>
<keyword evidence="5" id="KW-1194">Viral DNA replication</keyword>
<evidence type="ECO:0000259" key="8">
    <source>
        <dbReference type="SMART" id="SM00482"/>
    </source>
</evidence>
<dbReference type="InterPro" id="IPR019760">
    <property type="entry name" value="DNA-dir_DNA_pol_A_CS"/>
</dbReference>
<feature type="domain" description="DNA-directed DNA polymerase family A palm" evidence="8">
    <location>
        <begin position="475"/>
        <end position="720"/>
    </location>
</feature>
<protein>
    <recommendedName>
        <fullName evidence="1">DNA-directed DNA polymerase</fullName>
        <ecNumber evidence="1">2.7.7.7</ecNumber>
    </recommendedName>
</protein>
<keyword evidence="3" id="KW-0548">Nucleotidyltransferase</keyword>
<dbReference type="Proteomes" id="UP000222639">
    <property type="component" value="Segment"/>
</dbReference>
<accession>A0A220YL97</accession>
<dbReference type="PRINTS" id="PR00868">
    <property type="entry name" value="DNAPOLI"/>
</dbReference>
<gene>
    <name evidence="9" type="ORF">vBAspPH44_21</name>
</gene>
<evidence type="ECO:0000256" key="3">
    <source>
        <dbReference type="ARBA" id="ARBA00022695"/>
    </source>
</evidence>
<dbReference type="InterPro" id="IPR043502">
    <property type="entry name" value="DNA/RNA_pol_sf"/>
</dbReference>
<dbReference type="EC" id="2.7.7.7" evidence="1"/>
<keyword evidence="10" id="KW-1185">Reference proteome</keyword>
<dbReference type="EMBL" id="MF278336">
    <property type="protein sequence ID" value="ASL24404.1"/>
    <property type="molecule type" value="Genomic_DNA"/>
</dbReference>
<evidence type="ECO:0000256" key="7">
    <source>
        <dbReference type="SAM" id="MobiDB-lite"/>
    </source>
</evidence>
<evidence type="ECO:0000256" key="6">
    <source>
        <dbReference type="ARBA" id="ARBA00049244"/>
    </source>
</evidence>
<evidence type="ECO:0000256" key="4">
    <source>
        <dbReference type="ARBA" id="ARBA00022932"/>
    </source>
</evidence>
<dbReference type="PROSITE" id="PS00447">
    <property type="entry name" value="DNA_POLYMERASE_A"/>
    <property type="match status" value="1"/>
</dbReference>
<dbReference type="PANTHER" id="PTHR10133:SF26">
    <property type="entry name" value="DNA-DIRECTED DNA POLYMERASE"/>
    <property type="match status" value="1"/>
</dbReference>
<keyword evidence="2" id="KW-0808">Transferase</keyword>
<organism evidence="9 10">
    <name type="scientific">Alteromonas phage vB_AspP-H4/4</name>
    <dbReference type="NCBI Taxonomy" id="2928692"/>
    <lineage>
        <taxon>Viruses</taxon>
        <taxon>Duplodnaviria</taxon>
        <taxon>Heunggongvirae</taxon>
        <taxon>Uroviricota</taxon>
        <taxon>Caudoviricetes</taxon>
        <taxon>Autographivirales</taxon>
        <taxon>Foturvirus</taxon>
        <taxon>Foturvirus H44</taxon>
    </lineage>
</organism>
<keyword evidence="5" id="KW-0235">DNA replication</keyword>
<evidence type="ECO:0000313" key="10">
    <source>
        <dbReference type="Proteomes" id="UP000222639"/>
    </source>
</evidence>
<feature type="region of interest" description="Disordered" evidence="7">
    <location>
        <begin position="332"/>
        <end position="359"/>
    </location>
</feature>